<dbReference type="AlphaFoldDB" id="A0AAE4L990"/>
<gene>
    <name evidence="2" type="ORF">RVH16_08925</name>
</gene>
<dbReference type="SUPFAM" id="SSF160631">
    <property type="entry name" value="SMI1/KNR4-like"/>
    <property type="match status" value="1"/>
</dbReference>
<dbReference type="InterPro" id="IPR037883">
    <property type="entry name" value="Knr4/Smi1-like_sf"/>
</dbReference>
<dbReference type="RefSeq" id="WP_138995511.1">
    <property type="nucleotide sequence ID" value="NZ_JAWDEU010000002.1"/>
</dbReference>
<evidence type="ECO:0000313" key="2">
    <source>
        <dbReference type="EMBL" id="MDU0244835.1"/>
    </source>
</evidence>
<dbReference type="Pfam" id="PF09346">
    <property type="entry name" value="SMI1_KNR4"/>
    <property type="match status" value="1"/>
</dbReference>
<dbReference type="InterPro" id="IPR018958">
    <property type="entry name" value="Knr4/Smi1-like_dom"/>
</dbReference>
<protein>
    <submittedName>
        <fullName evidence="2">SMI1/KNR4 family protein</fullName>
    </submittedName>
</protein>
<feature type="domain" description="Knr4/Smi1-like" evidence="1">
    <location>
        <begin position="37"/>
        <end position="192"/>
    </location>
</feature>
<name>A0AAE4L990_BACUN</name>
<sequence length="211" mass="24009">MKKVNDVALSYLKGLKEAYVEAGGEKVWENIESVAEGASESDIQALKKAYPEVPDSLIGLLLQIDGTYFRKYGENELLAYLLGSDVDDGEYPYYLLSAKEMVDNKAEIKDWYGDFVNREYEAEEVEVDERIINDSQEMNWLHFSDCANNGGTSQLFIDFSPSEKGVKGQIVRFLHDPDELMVIADSFDDYLKIIMDNGYPFINEDCIEDCE</sequence>
<reference evidence="2" key="1">
    <citation type="submission" date="2023-10" db="EMBL/GenBank/DDBJ databases">
        <title>Genome of Potential pathogenic bacteria in Crohn's disease.</title>
        <authorList>
            <person name="Rodriguez-Palacios A."/>
        </authorList>
    </citation>
    <scope>NUCLEOTIDE SEQUENCE</scope>
    <source>
        <strain evidence="2">CavFT-hAR50</strain>
    </source>
</reference>
<dbReference type="Gene3D" id="3.40.1580.10">
    <property type="entry name" value="SMI1/KNR4-like"/>
    <property type="match status" value="1"/>
</dbReference>
<proteinExistence type="predicted"/>
<dbReference type="Proteomes" id="UP001181247">
    <property type="component" value="Unassembled WGS sequence"/>
</dbReference>
<evidence type="ECO:0000259" key="1">
    <source>
        <dbReference type="Pfam" id="PF09346"/>
    </source>
</evidence>
<dbReference type="EMBL" id="JAWDEU010000002">
    <property type="protein sequence ID" value="MDU0244835.1"/>
    <property type="molecule type" value="Genomic_DNA"/>
</dbReference>
<accession>A0AAE4L990</accession>
<evidence type="ECO:0000313" key="3">
    <source>
        <dbReference type="Proteomes" id="UP001181247"/>
    </source>
</evidence>
<organism evidence="2 3">
    <name type="scientific">Bacteroides uniformis</name>
    <dbReference type="NCBI Taxonomy" id="820"/>
    <lineage>
        <taxon>Bacteria</taxon>
        <taxon>Pseudomonadati</taxon>
        <taxon>Bacteroidota</taxon>
        <taxon>Bacteroidia</taxon>
        <taxon>Bacteroidales</taxon>
        <taxon>Bacteroidaceae</taxon>
        <taxon>Bacteroides</taxon>
    </lineage>
</organism>
<comment type="caution">
    <text evidence="2">The sequence shown here is derived from an EMBL/GenBank/DDBJ whole genome shotgun (WGS) entry which is preliminary data.</text>
</comment>